<gene>
    <name evidence="1" type="ORF">CDV31_000810</name>
</gene>
<evidence type="ECO:0000313" key="1">
    <source>
        <dbReference type="EMBL" id="RSM20315.1"/>
    </source>
</evidence>
<sequence length="98" mass="10907">MNCGWMLMTPGQDPHIDTTTSGGKDDAFVARKLAVDASKRAKSLKENVHSFVEEEVAKVEEIQESDLYANQDTYIADSFRAVHQAVEEHAALIETLQQ</sequence>
<accession>A0A428V183</accession>
<protein>
    <submittedName>
        <fullName evidence="1">Uncharacterized protein</fullName>
    </submittedName>
</protein>
<comment type="caution">
    <text evidence="1">The sequence shown here is derived from an EMBL/GenBank/DDBJ whole genome shotgun (WGS) entry which is preliminary data.</text>
</comment>
<name>A0A428V183_9HYPO</name>
<evidence type="ECO:0000313" key="2">
    <source>
        <dbReference type="Proteomes" id="UP000288429"/>
    </source>
</evidence>
<dbReference type="EMBL" id="NIZV01000006">
    <property type="protein sequence ID" value="RSM20315.1"/>
    <property type="molecule type" value="Genomic_DNA"/>
</dbReference>
<reference evidence="1 2" key="1">
    <citation type="submission" date="2017-06" db="EMBL/GenBank/DDBJ databases">
        <title>Cmopartive genomic analysis of Ambrosia Fusariam Clade fungi.</title>
        <authorList>
            <person name="Stajich J.E."/>
            <person name="Carrillo J."/>
            <person name="Kijimoto T."/>
            <person name="Eskalen A."/>
            <person name="O'Donnell K."/>
            <person name="Kasson M."/>
        </authorList>
    </citation>
    <scope>NUCLEOTIDE SEQUENCE [LARGE SCALE GENOMIC DNA]</scope>
    <source>
        <strain evidence="1 2">NRRL 20438</strain>
    </source>
</reference>
<keyword evidence="2" id="KW-1185">Reference proteome</keyword>
<proteinExistence type="predicted"/>
<dbReference type="Proteomes" id="UP000288429">
    <property type="component" value="Unassembled WGS sequence"/>
</dbReference>
<organism evidence="1 2">
    <name type="scientific">Fusarium ambrosium</name>
    <dbReference type="NCBI Taxonomy" id="131363"/>
    <lineage>
        <taxon>Eukaryota</taxon>
        <taxon>Fungi</taxon>
        <taxon>Dikarya</taxon>
        <taxon>Ascomycota</taxon>
        <taxon>Pezizomycotina</taxon>
        <taxon>Sordariomycetes</taxon>
        <taxon>Hypocreomycetidae</taxon>
        <taxon>Hypocreales</taxon>
        <taxon>Nectriaceae</taxon>
        <taxon>Fusarium</taxon>
        <taxon>Fusarium solani species complex</taxon>
    </lineage>
</organism>
<dbReference type="AlphaFoldDB" id="A0A428V183"/>